<dbReference type="Proteomes" id="UP000694865">
    <property type="component" value="Unplaced"/>
</dbReference>
<evidence type="ECO:0000313" key="8">
    <source>
        <dbReference type="RefSeq" id="XP_006824710.1"/>
    </source>
</evidence>
<feature type="transmembrane region" description="Helical" evidence="6">
    <location>
        <begin position="134"/>
        <end position="152"/>
    </location>
</feature>
<dbReference type="PANTHER" id="PTHR19444:SF13">
    <property type="entry name" value="PROTEIN UNC-93 HOMOLOG A"/>
    <property type="match status" value="1"/>
</dbReference>
<evidence type="ECO:0000256" key="2">
    <source>
        <dbReference type="ARBA" id="ARBA00009172"/>
    </source>
</evidence>
<dbReference type="Gene3D" id="1.20.1250.20">
    <property type="entry name" value="MFS general substrate transporter like domains"/>
    <property type="match status" value="2"/>
</dbReference>
<feature type="transmembrane region" description="Helical" evidence="6">
    <location>
        <begin position="158"/>
        <end position="182"/>
    </location>
</feature>
<feature type="transmembrane region" description="Helical" evidence="6">
    <location>
        <begin position="462"/>
        <end position="491"/>
    </location>
</feature>
<feature type="transmembrane region" description="Helical" evidence="6">
    <location>
        <begin position="383"/>
        <end position="403"/>
    </location>
</feature>
<name>A0ABM0MXG9_SACKO</name>
<evidence type="ECO:0000256" key="6">
    <source>
        <dbReference type="SAM" id="Phobius"/>
    </source>
</evidence>
<feature type="transmembrane region" description="Helical" evidence="6">
    <location>
        <begin position="270"/>
        <end position="288"/>
    </location>
</feature>
<organism evidence="7 8">
    <name type="scientific">Saccoglossus kowalevskii</name>
    <name type="common">Acorn worm</name>
    <dbReference type="NCBI Taxonomy" id="10224"/>
    <lineage>
        <taxon>Eukaryota</taxon>
        <taxon>Metazoa</taxon>
        <taxon>Hemichordata</taxon>
        <taxon>Enteropneusta</taxon>
        <taxon>Harrimaniidae</taxon>
        <taxon>Saccoglossus</taxon>
    </lineage>
</organism>
<comment type="subcellular location">
    <subcellularLocation>
        <location evidence="1">Membrane</location>
        <topology evidence="1">Multi-pass membrane protein</topology>
    </subcellularLocation>
</comment>
<feature type="transmembrane region" description="Helical" evidence="6">
    <location>
        <begin position="103"/>
        <end position="122"/>
    </location>
</feature>
<feature type="transmembrane region" description="Helical" evidence="6">
    <location>
        <begin position="354"/>
        <end position="376"/>
    </location>
</feature>
<keyword evidence="7" id="KW-1185">Reference proteome</keyword>
<evidence type="ECO:0000256" key="3">
    <source>
        <dbReference type="ARBA" id="ARBA00022692"/>
    </source>
</evidence>
<proteinExistence type="inferred from homology"/>
<dbReference type="InterPro" id="IPR051951">
    <property type="entry name" value="UNC-93_regulatory"/>
</dbReference>
<evidence type="ECO:0000256" key="4">
    <source>
        <dbReference type="ARBA" id="ARBA00022989"/>
    </source>
</evidence>
<dbReference type="InterPro" id="IPR010291">
    <property type="entry name" value="Ion_channel_UNC-93"/>
</dbReference>
<feature type="transmembrane region" description="Helical" evidence="6">
    <location>
        <begin position="73"/>
        <end position="91"/>
    </location>
</feature>
<dbReference type="SUPFAM" id="SSF103473">
    <property type="entry name" value="MFS general substrate transporter"/>
    <property type="match status" value="1"/>
</dbReference>
<gene>
    <name evidence="8" type="primary">LOC100373792</name>
</gene>
<dbReference type="RefSeq" id="XP_006824710.1">
    <property type="nucleotide sequence ID" value="XM_006824647.1"/>
</dbReference>
<dbReference type="Pfam" id="PF05978">
    <property type="entry name" value="UNC-93"/>
    <property type="match status" value="1"/>
</dbReference>
<evidence type="ECO:0000256" key="1">
    <source>
        <dbReference type="ARBA" id="ARBA00004141"/>
    </source>
</evidence>
<dbReference type="GeneID" id="100373792"/>
<dbReference type="CDD" id="cd17406">
    <property type="entry name" value="MFS_unc93A_like"/>
    <property type="match status" value="1"/>
</dbReference>
<keyword evidence="4 6" id="KW-1133">Transmembrane helix</keyword>
<reference evidence="8" key="1">
    <citation type="submission" date="2025-08" db="UniProtKB">
        <authorList>
            <consortium name="RefSeq"/>
        </authorList>
    </citation>
    <scope>IDENTIFICATION</scope>
    <source>
        <tissue evidence="8">Testes</tissue>
    </source>
</reference>
<comment type="similarity">
    <text evidence="2">Belongs to the unc-93 family.</text>
</comment>
<evidence type="ECO:0000313" key="7">
    <source>
        <dbReference type="Proteomes" id="UP000694865"/>
    </source>
</evidence>
<keyword evidence="3 6" id="KW-0812">Transmembrane</keyword>
<keyword evidence="5 6" id="KW-0472">Membrane</keyword>
<dbReference type="InterPro" id="IPR036259">
    <property type="entry name" value="MFS_trans_sf"/>
</dbReference>
<protein>
    <submittedName>
        <fullName evidence="8">Protein unc-93 homolog A-like</fullName>
    </submittedName>
</protein>
<evidence type="ECO:0000256" key="5">
    <source>
        <dbReference type="ARBA" id="ARBA00023136"/>
    </source>
</evidence>
<dbReference type="PANTHER" id="PTHR19444">
    <property type="entry name" value="UNC-93 RELATED"/>
    <property type="match status" value="1"/>
</dbReference>
<accession>A0ABM0MXG9</accession>
<sequence>MDSKSTQTLTSDDNALNKDCADTMINPVDVSEIGVNDKMDFDYSKDETVDTWLESTERESGWEKCKRSLFKNILSLSLGFLFLFTAFQALSNLQSSINCDDSLGFASLSCIYASLIVSSSFLPPIIIRHLGTKWTLVICMICYVLYTCANYYPEWYTLIPASVLLGFAAAPLWTSKATYLTTTSSQYAELSHESSEIVINRNFGVFFMFFQSSQIWGNLMSSVVLGLADDSNSTEETGTYTCGADDCQKNNGNDTTFCNPPARNVTNLLITMYLVCGIIAIIIIIVLLDKLNGDQEKKTHQKPSCNLFLVTLKLLKDYRMELMIPLTIYSGLEQAFIAGDFTKSYVSCVIGVEMVGYIMICYGVSDTLFSFIAGYVAKYIGRVILIAVGTLIHLVLIVSLLLWEPRDDDGAIYFTIAIGWGMADAIWQTQINTIYGILFSDDKEAAFSNYRLWESVGFTVSFAYSIFICVYIKLYILIGVLIVGVFCYFIVEYKRWKNDNQGYPVDT</sequence>